<comment type="caution">
    <text evidence="1">The sequence shown here is derived from an EMBL/GenBank/DDBJ whole genome shotgun (WGS) entry which is preliminary data.</text>
</comment>
<dbReference type="EMBL" id="ABLC01000499">
    <property type="protein sequence ID" value="EDS99657.1"/>
    <property type="molecule type" value="Genomic_DNA"/>
</dbReference>
<sequence>MASSAMLLSGSVLPPRACSSAVISATAPTSTSRSFSDFAEKPPNTTEWVAPMRAQACIATMPSIDIGM</sequence>
<name>B1FS15_9BURK</name>
<dbReference type="Proteomes" id="UP000005463">
    <property type="component" value="Unassembled WGS sequence"/>
</dbReference>
<protein>
    <submittedName>
        <fullName evidence="1">Uncharacterized protein</fullName>
    </submittedName>
</protein>
<organism evidence="1 2">
    <name type="scientific">Burkholderia ambifaria IOP40-10</name>
    <dbReference type="NCBI Taxonomy" id="396596"/>
    <lineage>
        <taxon>Bacteria</taxon>
        <taxon>Pseudomonadati</taxon>
        <taxon>Pseudomonadota</taxon>
        <taxon>Betaproteobacteria</taxon>
        <taxon>Burkholderiales</taxon>
        <taxon>Burkholderiaceae</taxon>
        <taxon>Burkholderia</taxon>
        <taxon>Burkholderia cepacia complex</taxon>
    </lineage>
</organism>
<reference evidence="1 2" key="1">
    <citation type="submission" date="2008-03" db="EMBL/GenBank/DDBJ databases">
        <title>Sequencing of the draft genome and assembly of Burkholderia ambifaria IOP40-10.</title>
        <authorList>
            <consortium name="US DOE Joint Genome Institute (JGI-PGF)"/>
            <person name="Copeland A."/>
            <person name="Lucas S."/>
            <person name="Lapidus A."/>
            <person name="Glavina del Rio T."/>
            <person name="Dalin E."/>
            <person name="Tice H."/>
            <person name="Bruce D."/>
            <person name="Goodwin L."/>
            <person name="Pitluck S."/>
            <person name="Larimer F."/>
            <person name="Land M.L."/>
            <person name="Hauser L."/>
            <person name="Tiedje J."/>
            <person name="Richardson P."/>
        </authorList>
    </citation>
    <scope>NUCLEOTIDE SEQUENCE [LARGE SCALE GENOMIC DNA]</scope>
    <source>
        <strain evidence="1 2">IOP40-10</strain>
    </source>
</reference>
<evidence type="ECO:0000313" key="2">
    <source>
        <dbReference type="Proteomes" id="UP000005463"/>
    </source>
</evidence>
<dbReference type="AlphaFoldDB" id="B1FS15"/>
<evidence type="ECO:0000313" key="1">
    <source>
        <dbReference type="EMBL" id="EDS99657.1"/>
    </source>
</evidence>
<accession>B1FS15</accession>
<gene>
    <name evidence="1" type="ORF">BamIOP4010DRAFT_6828</name>
</gene>
<proteinExistence type="predicted"/>